<sequence>MSYHYQKIYRIPCKAHGDIVCNERSRCCPQCINARSATLAKAFNKFASRPWFSRCWVIQEVCLAREVFMGVGSQTISPSDMIRSFAASQSIKKAVSTLEAVVDDPKTEIPFDIDLLRTLHFMLGLIKNIHNRTSSESLETGSLRLFYFILDDFRCYLVRGYFQVTDPRDIIYSVIGVHPHASRFIQPDYSLSREEVYADATQAVIEETGNLSVLGICDKFHLDNSKLRSWAPDWSKEISFRPICSPKSLRCSACGLFRYQIQPRNMSGRLLVHGTRLCCVLAIQDIAYGRMSRASHPNGDDVKQSFDHLFLEDTREWLGGEFGVLAYRKSPTDKF</sequence>
<evidence type="ECO:0000313" key="2">
    <source>
        <dbReference type="Proteomes" id="UP000774617"/>
    </source>
</evidence>
<keyword evidence="2" id="KW-1185">Reference proteome</keyword>
<dbReference type="PANTHER" id="PTHR24148:SF82">
    <property type="entry name" value="HETEROKARYON INCOMPATIBILITY DOMAIN-CONTAINING PROTEIN"/>
    <property type="match status" value="1"/>
</dbReference>
<dbReference type="Proteomes" id="UP000774617">
    <property type="component" value="Unassembled WGS sequence"/>
</dbReference>
<dbReference type="EMBL" id="JAGTJR010000012">
    <property type="protein sequence ID" value="KAH7051087.1"/>
    <property type="molecule type" value="Genomic_DNA"/>
</dbReference>
<proteinExistence type="predicted"/>
<dbReference type="InterPro" id="IPR052895">
    <property type="entry name" value="HetReg/Transcr_Mod"/>
</dbReference>
<organism evidence="1 2">
    <name type="scientific">Macrophomina phaseolina</name>
    <dbReference type="NCBI Taxonomy" id="35725"/>
    <lineage>
        <taxon>Eukaryota</taxon>
        <taxon>Fungi</taxon>
        <taxon>Dikarya</taxon>
        <taxon>Ascomycota</taxon>
        <taxon>Pezizomycotina</taxon>
        <taxon>Dothideomycetes</taxon>
        <taxon>Dothideomycetes incertae sedis</taxon>
        <taxon>Botryosphaeriales</taxon>
        <taxon>Botryosphaeriaceae</taxon>
        <taxon>Macrophomina</taxon>
    </lineage>
</organism>
<protein>
    <recommendedName>
        <fullName evidence="3">Heterokaryon incompatibility domain-containing protein</fullName>
    </recommendedName>
</protein>
<name>A0ABQ8GBH6_9PEZI</name>
<gene>
    <name evidence="1" type="ORF">B0J12DRAFT_728094</name>
</gene>
<evidence type="ECO:0008006" key="3">
    <source>
        <dbReference type="Google" id="ProtNLM"/>
    </source>
</evidence>
<dbReference type="PANTHER" id="PTHR24148">
    <property type="entry name" value="ANKYRIN REPEAT DOMAIN-CONTAINING PROTEIN 39 HOMOLOG-RELATED"/>
    <property type="match status" value="1"/>
</dbReference>
<reference evidence="1 2" key="1">
    <citation type="journal article" date="2021" name="Nat. Commun.">
        <title>Genetic determinants of endophytism in the Arabidopsis root mycobiome.</title>
        <authorList>
            <person name="Mesny F."/>
            <person name="Miyauchi S."/>
            <person name="Thiergart T."/>
            <person name="Pickel B."/>
            <person name="Atanasova L."/>
            <person name="Karlsson M."/>
            <person name="Huettel B."/>
            <person name="Barry K.W."/>
            <person name="Haridas S."/>
            <person name="Chen C."/>
            <person name="Bauer D."/>
            <person name="Andreopoulos W."/>
            <person name="Pangilinan J."/>
            <person name="LaButti K."/>
            <person name="Riley R."/>
            <person name="Lipzen A."/>
            <person name="Clum A."/>
            <person name="Drula E."/>
            <person name="Henrissat B."/>
            <person name="Kohler A."/>
            <person name="Grigoriev I.V."/>
            <person name="Martin F.M."/>
            <person name="Hacquard S."/>
        </authorList>
    </citation>
    <scope>NUCLEOTIDE SEQUENCE [LARGE SCALE GENOMIC DNA]</scope>
    <source>
        <strain evidence="1 2">MPI-SDFR-AT-0080</strain>
    </source>
</reference>
<evidence type="ECO:0000313" key="1">
    <source>
        <dbReference type="EMBL" id="KAH7051087.1"/>
    </source>
</evidence>
<comment type="caution">
    <text evidence="1">The sequence shown here is derived from an EMBL/GenBank/DDBJ whole genome shotgun (WGS) entry which is preliminary data.</text>
</comment>
<accession>A0ABQ8GBH6</accession>